<organism evidence="4 5">
    <name type="scientific">Streptococcus moroccensis</name>
    <dbReference type="NCBI Taxonomy" id="1451356"/>
    <lineage>
        <taxon>Bacteria</taxon>
        <taxon>Bacillati</taxon>
        <taxon>Bacillota</taxon>
        <taxon>Bacilli</taxon>
        <taxon>Lactobacillales</taxon>
        <taxon>Streptococcaceae</taxon>
        <taxon>Streptococcus</taxon>
    </lineage>
</organism>
<sequence>MSFVYNYEKRGHLQPFHHVTLLSASPRRKALLDFLNPDICPVTIDERVIEEHFMGLFADKGFLTRAAMTCCEISKAKSNRPLSEDTLYISADTIVVSEDAILNKPADLFQAKQMLLSYLGKTHYVVTSVCLRTRDYLDVFYTLAEVTFSPYYPALKTVIDDYVHQKQQLDKAGAYGIQELDPRLISKISGDLHTIIGFPVAETSLRLFGGQESSNS</sequence>
<keyword evidence="5" id="KW-1185">Reference proteome</keyword>
<comment type="caution">
    <text evidence="4">The sequence shown here is derived from an EMBL/GenBank/DDBJ whole genome shotgun (WGS) entry which is preliminary data.</text>
</comment>
<accession>A0ABT9YT29</accession>
<feature type="site" description="Important for substrate specificity" evidence="3">
    <location>
        <position position="93"/>
    </location>
</feature>
<dbReference type="EC" id="3.6.1.9" evidence="3"/>
<reference evidence="4 5" key="1">
    <citation type="submission" date="2023-07" db="EMBL/GenBank/DDBJ databases">
        <title>Genomic Encyclopedia of Type Strains, Phase IV (KMG-IV): sequencing the most valuable type-strain genomes for metagenomic binning, comparative biology and taxonomic classification.</title>
        <authorList>
            <person name="Goeker M."/>
        </authorList>
    </citation>
    <scope>NUCLEOTIDE SEQUENCE [LARGE SCALE GENOMIC DNA]</scope>
    <source>
        <strain evidence="4 5">DSM 105143</strain>
    </source>
</reference>
<evidence type="ECO:0000256" key="2">
    <source>
        <dbReference type="ARBA" id="ARBA00022801"/>
    </source>
</evidence>
<dbReference type="EMBL" id="JAUSTM010000013">
    <property type="protein sequence ID" value="MDQ0222889.1"/>
    <property type="molecule type" value="Genomic_DNA"/>
</dbReference>
<comment type="caution">
    <text evidence="3">Lacks conserved residue(s) required for the propagation of feature annotation.</text>
</comment>
<keyword evidence="3" id="KW-0546">Nucleotide metabolism</keyword>
<protein>
    <recommendedName>
        <fullName evidence="3">dTTP/UTP pyrophosphatase</fullName>
        <shortName evidence="3">dTTPase/UTPase</shortName>
        <ecNumber evidence="3">3.6.1.9</ecNumber>
    </recommendedName>
    <alternativeName>
        <fullName evidence="3">Nucleoside triphosphate pyrophosphatase</fullName>
    </alternativeName>
    <alternativeName>
        <fullName evidence="3">Nucleotide pyrophosphatase</fullName>
        <shortName evidence="3">Nucleotide PPase</shortName>
    </alternativeName>
</protein>
<evidence type="ECO:0000256" key="3">
    <source>
        <dbReference type="HAMAP-Rule" id="MF_00528"/>
    </source>
</evidence>
<feature type="active site" description="Proton acceptor" evidence="3">
    <location>
        <position position="92"/>
    </location>
</feature>
<feature type="site" description="Important for substrate specificity" evidence="3">
    <location>
        <position position="27"/>
    </location>
</feature>
<dbReference type="Pfam" id="PF02545">
    <property type="entry name" value="Maf"/>
    <property type="match status" value="1"/>
</dbReference>
<dbReference type="SUPFAM" id="SSF52972">
    <property type="entry name" value="ITPase-like"/>
    <property type="match status" value="1"/>
</dbReference>
<dbReference type="HAMAP" id="MF_00528">
    <property type="entry name" value="Maf"/>
    <property type="match status" value="1"/>
</dbReference>
<feature type="site" description="Important for substrate specificity" evidence="3">
    <location>
        <position position="178"/>
    </location>
</feature>
<comment type="catalytic activity">
    <reaction evidence="3">
        <text>UTP + H2O = UMP + diphosphate + H(+)</text>
        <dbReference type="Rhea" id="RHEA:29395"/>
        <dbReference type="ChEBI" id="CHEBI:15377"/>
        <dbReference type="ChEBI" id="CHEBI:15378"/>
        <dbReference type="ChEBI" id="CHEBI:33019"/>
        <dbReference type="ChEBI" id="CHEBI:46398"/>
        <dbReference type="ChEBI" id="CHEBI:57865"/>
        <dbReference type="EC" id="3.6.1.9"/>
    </reaction>
</comment>
<dbReference type="PANTHER" id="PTHR43213">
    <property type="entry name" value="BIFUNCTIONAL DTTP/UTP PYROPHOSPHATASE/METHYLTRANSFERASE PROTEIN-RELATED"/>
    <property type="match status" value="1"/>
</dbReference>
<dbReference type="Gene3D" id="3.90.950.10">
    <property type="match status" value="1"/>
</dbReference>
<dbReference type="InterPro" id="IPR029001">
    <property type="entry name" value="ITPase-like_fam"/>
</dbReference>
<proteinExistence type="inferred from homology"/>
<dbReference type="RefSeq" id="WP_307122063.1">
    <property type="nucleotide sequence ID" value="NZ_JAUSTM010000013.1"/>
</dbReference>
<comment type="subcellular location">
    <subcellularLocation>
        <location evidence="3">Cytoplasm</location>
    </subcellularLocation>
</comment>
<dbReference type="PIRSF" id="PIRSF006305">
    <property type="entry name" value="Maf"/>
    <property type="match status" value="1"/>
</dbReference>
<dbReference type="InterPro" id="IPR003697">
    <property type="entry name" value="Maf-like"/>
</dbReference>
<comment type="cofactor">
    <cofactor evidence="1 3">
        <name>a divalent metal cation</name>
        <dbReference type="ChEBI" id="CHEBI:60240"/>
    </cofactor>
</comment>
<keyword evidence="2 3" id="KW-0378">Hydrolase</keyword>
<evidence type="ECO:0000256" key="1">
    <source>
        <dbReference type="ARBA" id="ARBA00001968"/>
    </source>
</evidence>
<dbReference type="PANTHER" id="PTHR43213:SF5">
    <property type="entry name" value="BIFUNCTIONAL DTTP_UTP PYROPHOSPHATASE_METHYLTRANSFERASE PROTEIN-RELATED"/>
    <property type="match status" value="1"/>
</dbReference>
<keyword evidence="3" id="KW-0963">Cytoplasm</keyword>
<comment type="function">
    <text evidence="3">Nucleoside triphosphate pyrophosphatase that hydrolyzes dTTP and UTP. May have a dual role in cell division arrest and in preventing the incorporation of modified nucleotides into cellular nucleic acids.</text>
</comment>
<comment type="similarity">
    <text evidence="3">Belongs to the Maf family. YhdE subfamily.</text>
</comment>
<evidence type="ECO:0000313" key="4">
    <source>
        <dbReference type="EMBL" id="MDQ0222889.1"/>
    </source>
</evidence>
<gene>
    <name evidence="4" type="ORF">J2S23_001449</name>
</gene>
<name>A0ABT9YT29_9STRE</name>
<dbReference type="Proteomes" id="UP001223079">
    <property type="component" value="Unassembled WGS sequence"/>
</dbReference>
<evidence type="ECO:0000313" key="5">
    <source>
        <dbReference type="Proteomes" id="UP001223079"/>
    </source>
</evidence>
<comment type="catalytic activity">
    <reaction evidence="3">
        <text>dTTP + H2O = dTMP + diphosphate + H(+)</text>
        <dbReference type="Rhea" id="RHEA:28534"/>
        <dbReference type="ChEBI" id="CHEBI:15377"/>
        <dbReference type="ChEBI" id="CHEBI:15378"/>
        <dbReference type="ChEBI" id="CHEBI:33019"/>
        <dbReference type="ChEBI" id="CHEBI:37568"/>
        <dbReference type="ChEBI" id="CHEBI:63528"/>
        <dbReference type="EC" id="3.6.1.9"/>
    </reaction>
</comment>